<name>A0ACA9N363_9GLOM</name>
<evidence type="ECO:0000313" key="2">
    <source>
        <dbReference type="Proteomes" id="UP000789525"/>
    </source>
</evidence>
<comment type="caution">
    <text evidence="1">The sequence shown here is derived from an EMBL/GenBank/DDBJ whole genome shotgun (WGS) entry which is preliminary data.</text>
</comment>
<sequence length="426" mass="47970">MPKVKSDKKPITINTNVNSTITTYPPLQSVPSVPTTHTLLPPKPINSCLLAQPNGTLIFQDQRFTEEERTLLRSPPYQLTLRLEVLLSPARKNRKNKAKSENKIPRPQNAWVLFRKDYEASQRLRFPEKALKMKTVSTDAGEVWRNQPPQVKRYFEILSRLAHEYHKAIYPNYKYTPKKKPKEMLSNKDWIFHNGVKTMVANGIIQSAQLEEPATLDNSIVSSSPHYYSSSSSPQSTPTFSISSDCSPVSPPAGSLYVKEFLFSSNEIEFPNANNNLSANVNDNPLIVGEYDTFQNLILATTVIGSTPVTENTSSKNENFHININSNIDGVPFADTLLYDAVSTAEFVANDDKFTYETNDNFEHTYLYNMNSYNEISTLVSTVESKMAANYSETSPPTSVIPSYMMNEYDNGNFSDESPFSHGLIL</sequence>
<reference evidence="1" key="1">
    <citation type="submission" date="2021-06" db="EMBL/GenBank/DDBJ databases">
        <authorList>
            <person name="Kallberg Y."/>
            <person name="Tangrot J."/>
            <person name="Rosling A."/>
        </authorList>
    </citation>
    <scope>NUCLEOTIDE SEQUENCE</scope>
    <source>
        <strain evidence="1">CL356</strain>
    </source>
</reference>
<keyword evidence="2" id="KW-1185">Reference proteome</keyword>
<evidence type="ECO:0000313" key="1">
    <source>
        <dbReference type="EMBL" id="CAG8625403.1"/>
    </source>
</evidence>
<organism evidence="1 2">
    <name type="scientific">Acaulospora colombiana</name>
    <dbReference type="NCBI Taxonomy" id="27376"/>
    <lineage>
        <taxon>Eukaryota</taxon>
        <taxon>Fungi</taxon>
        <taxon>Fungi incertae sedis</taxon>
        <taxon>Mucoromycota</taxon>
        <taxon>Glomeromycotina</taxon>
        <taxon>Glomeromycetes</taxon>
        <taxon>Diversisporales</taxon>
        <taxon>Acaulosporaceae</taxon>
        <taxon>Acaulospora</taxon>
    </lineage>
</organism>
<dbReference type="Proteomes" id="UP000789525">
    <property type="component" value="Unassembled WGS sequence"/>
</dbReference>
<proteinExistence type="predicted"/>
<protein>
    <submittedName>
        <fullName evidence="1">181_t:CDS:1</fullName>
    </submittedName>
</protein>
<gene>
    <name evidence="1" type="ORF">ACOLOM_LOCUS7474</name>
</gene>
<accession>A0ACA9N363</accession>
<dbReference type="EMBL" id="CAJVPT010017296">
    <property type="protein sequence ID" value="CAG8625403.1"/>
    <property type="molecule type" value="Genomic_DNA"/>
</dbReference>